<organism evidence="1">
    <name type="scientific">viral metagenome</name>
    <dbReference type="NCBI Taxonomy" id="1070528"/>
    <lineage>
        <taxon>unclassified sequences</taxon>
        <taxon>metagenomes</taxon>
        <taxon>organismal metagenomes</taxon>
    </lineage>
</organism>
<evidence type="ECO:0000313" key="1">
    <source>
        <dbReference type="EMBL" id="QJA66303.1"/>
    </source>
</evidence>
<accession>A0A6M3J8V2</accession>
<gene>
    <name evidence="1" type="ORF">MM415B00355_0003</name>
</gene>
<dbReference type="Pfam" id="PF19474">
    <property type="entry name" value="DUF6011"/>
    <property type="match status" value="1"/>
</dbReference>
<reference evidence="1" key="1">
    <citation type="submission" date="2020-03" db="EMBL/GenBank/DDBJ databases">
        <title>The deep terrestrial virosphere.</title>
        <authorList>
            <person name="Holmfeldt K."/>
            <person name="Nilsson E."/>
            <person name="Simone D."/>
            <person name="Lopez-Fernandez M."/>
            <person name="Wu X."/>
            <person name="de Brujin I."/>
            <person name="Lundin D."/>
            <person name="Andersson A."/>
            <person name="Bertilsson S."/>
            <person name="Dopson M."/>
        </authorList>
    </citation>
    <scope>NUCLEOTIDE SEQUENCE</scope>
    <source>
        <strain evidence="1">MM415B00355</strain>
    </source>
</reference>
<dbReference type="EMBL" id="MT141553">
    <property type="protein sequence ID" value="QJA66303.1"/>
    <property type="molecule type" value="Genomic_DNA"/>
</dbReference>
<proteinExistence type="predicted"/>
<dbReference type="InterPro" id="IPR046053">
    <property type="entry name" value="DUF6011"/>
</dbReference>
<name>A0A6M3J8V2_9ZZZZ</name>
<sequence>MKTTTRNGCDANEEAALDAISRPPRVHNGTYTIESPAGGHRTFRISTERFGGAAGTPVEVKRVLSLLVGPENTADYLGFGFVDDAGIRIWKRYRSDGPGFRLFSVHARTTCREWTDHEKFAWMTWDLAVRGSDGELSSRGYRLLLLGTCVRCNRPLTTPESIDAGIGPVCAGRGR</sequence>
<dbReference type="AlphaFoldDB" id="A0A6M3J8V2"/>
<protein>
    <submittedName>
        <fullName evidence="1">Uncharacterized protein</fullName>
    </submittedName>
</protein>